<comment type="caution">
    <text evidence="9">The sequence shown here is derived from an EMBL/GenBank/DDBJ whole genome shotgun (WGS) entry which is preliminary data.</text>
</comment>
<evidence type="ECO:0000256" key="1">
    <source>
        <dbReference type="ARBA" id="ARBA00004141"/>
    </source>
</evidence>
<dbReference type="EMBL" id="WHNZ01000039">
    <property type="protein sequence ID" value="NOV01756.1"/>
    <property type="molecule type" value="Genomic_DNA"/>
</dbReference>
<keyword evidence="4" id="KW-0309">Germination</keyword>
<comment type="subcellular location">
    <subcellularLocation>
        <location evidence="1">Membrane</location>
        <topology evidence="1">Multi-pass membrane protein</topology>
    </subcellularLocation>
</comment>
<evidence type="ECO:0000256" key="5">
    <source>
        <dbReference type="ARBA" id="ARBA00022692"/>
    </source>
</evidence>
<feature type="transmembrane region" description="Helical" evidence="8">
    <location>
        <begin position="184"/>
        <end position="205"/>
    </location>
</feature>
<dbReference type="Gene3D" id="1.20.1740.10">
    <property type="entry name" value="Amino acid/polyamine transporter I"/>
    <property type="match status" value="1"/>
</dbReference>
<feature type="transmembrane region" description="Helical" evidence="8">
    <location>
        <begin position="269"/>
        <end position="293"/>
    </location>
</feature>
<evidence type="ECO:0000256" key="3">
    <source>
        <dbReference type="ARBA" id="ARBA00022448"/>
    </source>
</evidence>
<organism evidence="9 10">
    <name type="scientific">Paenibacillus planticolens</name>
    <dbReference type="NCBI Taxonomy" id="2654976"/>
    <lineage>
        <taxon>Bacteria</taxon>
        <taxon>Bacillati</taxon>
        <taxon>Bacillota</taxon>
        <taxon>Bacilli</taxon>
        <taxon>Bacillales</taxon>
        <taxon>Paenibacillaceae</taxon>
        <taxon>Paenibacillus</taxon>
    </lineage>
</organism>
<dbReference type="InterPro" id="IPR004761">
    <property type="entry name" value="Spore_GerAB"/>
</dbReference>
<name>A0ABX1ZNT5_9BACL</name>
<evidence type="ECO:0000313" key="9">
    <source>
        <dbReference type="EMBL" id="NOV01756.1"/>
    </source>
</evidence>
<keyword evidence="7 8" id="KW-0472">Membrane</keyword>
<dbReference type="Proteomes" id="UP000618579">
    <property type="component" value="Unassembled WGS sequence"/>
</dbReference>
<sequence>MSGSAKNKITSLQYILINTGMQVSVFFLALPRILFEEAGTDGWISLIICWFITVLASLAIIKVMSRQPEGTLLDLLTSYGGKWAGRAAAIALFLYLLYFAYSSLIQTTLITKEWLLPQTSAYLIILMLLIPTYVVAISGIRVIGRYAEITGLLSLWIPFVYLLPLKEAHWLHLLPIAGEGWRPISAGLPFGLYCFLGFATTFILYPYLQNKRQASKVITISNTLTLLLHLFVTMVCYVYFSPDEIATYNEPAINVLRVIEFKFVERIEVIFIALYLLIFSLGWIPALYMCAYCTNWLTGMQSERNHFRVLLLILAVGSYFYIPTLHQNENLERLFLRVGIGVEYAFPLLLLMCLWLLDRLSRRKNA</sequence>
<evidence type="ECO:0000256" key="7">
    <source>
        <dbReference type="ARBA" id="ARBA00023136"/>
    </source>
</evidence>
<dbReference type="PANTHER" id="PTHR34975:SF2">
    <property type="entry name" value="SPORE GERMINATION PROTEIN A2"/>
    <property type="match status" value="1"/>
</dbReference>
<evidence type="ECO:0000256" key="6">
    <source>
        <dbReference type="ARBA" id="ARBA00022989"/>
    </source>
</evidence>
<keyword evidence="10" id="KW-1185">Reference proteome</keyword>
<keyword evidence="3" id="KW-0813">Transport</keyword>
<accession>A0ABX1ZNT5</accession>
<gene>
    <name evidence="9" type="ORF">GC097_17200</name>
</gene>
<dbReference type="RefSeq" id="WP_171684569.1">
    <property type="nucleotide sequence ID" value="NZ_WHNZ01000039.1"/>
</dbReference>
<protein>
    <submittedName>
        <fullName evidence="9">GerAB/ArcD/ProY family transporter</fullName>
    </submittedName>
</protein>
<proteinExistence type="inferred from homology"/>
<feature type="transmembrane region" description="Helical" evidence="8">
    <location>
        <begin position="42"/>
        <end position="63"/>
    </location>
</feature>
<evidence type="ECO:0000256" key="4">
    <source>
        <dbReference type="ARBA" id="ARBA00022544"/>
    </source>
</evidence>
<evidence type="ECO:0000256" key="8">
    <source>
        <dbReference type="SAM" id="Phobius"/>
    </source>
</evidence>
<feature type="transmembrane region" description="Helical" evidence="8">
    <location>
        <begin position="121"/>
        <end position="139"/>
    </location>
</feature>
<dbReference type="Pfam" id="PF03845">
    <property type="entry name" value="Spore_permease"/>
    <property type="match status" value="1"/>
</dbReference>
<keyword evidence="6 8" id="KW-1133">Transmembrane helix</keyword>
<comment type="similarity">
    <text evidence="2">Belongs to the amino acid-polyamine-organocation (APC) superfamily. Spore germination protein (SGP) (TC 2.A.3.9) family.</text>
</comment>
<feature type="transmembrane region" description="Helical" evidence="8">
    <location>
        <begin position="83"/>
        <end position="101"/>
    </location>
</feature>
<evidence type="ECO:0000256" key="2">
    <source>
        <dbReference type="ARBA" id="ARBA00007998"/>
    </source>
</evidence>
<keyword evidence="5 8" id="KW-0812">Transmembrane</keyword>
<dbReference type="PANTHER" id="PTHR34975">
    <property type="entry name" value="SPORE GERMINATION PROTEIN A2"/>
    <property type="match status" value="1"/>
</dbReference>
<dbReference type="NCBIfam" id="TIGR00912">
    <property type="entry name" value="2A0309"/>
    <property type="match status" value="1"/>
</dbReference>
<feature type="transmembrane region" description="Helical" evidence="8">
    <location>
        <begin position="334"/>
        <end position="357"/>
    </location>
</feature>
<evidence type="ECO:0000313" key="10">
    <source>
        <dbReference type="Proteomes" id="UP000618579"/>
    </source>
</evidence>
<feature type="transmembrane region" description="Helical" evidence="8">
    <location>
        <begin position="146"/>
        <end position="164"/>
    </location>
</feature>
<feature type="transmembrane region" description="Helical" evidence="8">
    <location>
        <begin position="12"/>
        <end position="30"/>
    </location>
</feature>
<feature type="transmembrane region" description="Helical" evidence="8">
    <location>
        <begin position="305"/>
        <end position="322"/>
    </location>
</feature>
<reference evidence="9 10" key="1">
    <citation type="submission" date="2019-10" db="EMBL/GenBank/DDBJ databases">
        <title>Description of Paenibacillus pedi sp. nov.</title>
        <authorList>
            <person name="Carlier A."/>
            <person name="Qi S."/>
        </authorList>
    </citation>
    <scope>NUCLEOTIDE SEQUENCE [LARGE SCALE GENOMIC DNA]</scope>
    <source>
        <strain evidence="9 10">LMG 31457</strain>
    </source>
</reference>
<feature type="transmembrane region" description="Helical" evidence="8">
    <location>
        <begin position="217"/>
        <end position="240"/>
    </location>
</feature>